<gene>
    <name evidence="1" type="ORF">GALMADRAFT_217296</name>
</gene>
<evidence type="ECO:0000313" key="2">
    <source>
        <dbReference type="Proteomes" id="UP000027222"/>
    </source>
</evidence>
<evidence type="ECO:0000313" key="1">
    <source>
        <dbReference type="EMBL" id="KDR65905.1"/>
    </source>
</evidence>
<dbReference type="HOGENOM" id="CLU_1326463_0_0_1"/>
<dbReference type="AlphaFoldDB" id="A0A067S4Y1"/>
<keyword evidence="2" id="KW-1185">Reference proteome</keyword>
<reference evidence="2" key="1">
    <citation type="journal article" date="2014" name="Proc. Natl. Acad. Sci. U.S.A.">
        <title>Extensive sampling of basidiomycete genomes demonstrates inadequacy of the white-rot/brown-rot paradigm for wood decay fungi.</title>
        <authorList>
            <person name="Riley R."/>
            <person name="Salamov A.A."/>
            <person name="Brown D.W."/>
            <person name="Nagy L.G."/>
            <person name="Floudas D."/>
            <person name="Held B.W."/>
            <person name="Levasseur A."/>
            <person name="Lombard V."/>
            <person name="Morin E."/>
            <person name="Otillar R."/>
            <person name="Lindquist E.A."/>
            <person name="Sun H."/>
            <person name="LaButti K.M."/>
            <person name="Schmutz J."/>
            <person name="Jabbour D."/>
            <person name="Luo H."/>
            <person name="Baker S.E."/>
            <person name="Pisabarro A.G."/>
            <person name="Walton J.D."/>
            <person name="Blanchette R.A."/>
            <person name="Henrissat B."/>
            <person name="Martin F."/>
            <person name="Cullen D."/>
            <person name="Hibbett D.S."/>
            <person name="Grigoriev I.V."/>
        </authorList>
    </citation>
    <scope>NUCLEOTIDE SEQUENCE [LARGE SCALE GENOMIC DNA]</scope>
    <source>
        <strain evidence="2">CBS 339.88</strain>
    </source>
</reference>
<accession>A0A067S4Y1</accession>
<sequence>MSDIDERVQAAVLAYFANIQDTASLETLALQDVTHQVFLSLSDPNDINDHNARRTYLELIATPAFEDVVEYCLIWLLLGWRSRSDGRFAAKNEQADGEEFLRLEGPSYTGNSLRAYFLKQVRRVMSNVEIFGNFGLFTVIETLQNEGKSDEQIVDKILEIRARWGIPTKDDVEQDDSGRILKFVFSWPEEVDQRIVEVITGVDLPIE</sequence>
<name>A0A067S4Y1_GALM3</name>
<dbReference type="EMBL" id="KL142430">
    <property type="protein sequence ID" value="KDR65905.1"/>
    <property type="molecule type" value="Genomic_DNA"/>
</dbReference>
<protein>
    <submittedName>
        <fullName evidence="1">Uncharacterized protein</fullName>
    </submittedName>
</protein>
<dbReference type="Proteomes" id="UP000027222">
    <property type="component" value="Unassembled WGS sequence"/>
</dbReference>
<proteinExistence type="predicted"/>
<organism evidence="1 2">
    <name type="scientific">Galerina marginata (strain CBS 339.88)</name>
    <dbReference type="NCBI Taxonomy" id="685588"/>
    <lineage>
        <taxon>Eukaryota</taxon>
        <taxon>Fungi</taxon>
        <taxon>Dikarya</taxon>
        <taxon>Basidiomycota</taxon>
        <taxon>Agaricomycotina</taxon>
        <taxon>Agaricomycetes</taxon>
        <taxon>Agaricomycetidae</taxon>
        <taxon>Agaricales</taxon>
        <taxon>Agaricineae</taxon>
        <taxon>Strophariaceae</taxon>
        <taxon>Galerina</taxon>
    </lineage>
</organism>